<evidence type="ECO:0000313" key="1">
    <source>
        <dbReference type="EMBL" id="MDO6415562.1"/>
    </source>
</evidence>
<reference evidence="1" key="1">
    <citation type="submission" date="2023-07" db="EMBL/GenBank/DDBJ databases">
        <authorList>
            <person name="Kim M."/>
        </authorList>
    </citation>
    <scope>NUCLEOTIDE SEQUENCE</scope>
    <source>
        <strain evidence="1">BIUV-7</strain>
    </source>
</reference>
<dbReference type="NCBIfam" id="NF006731">
    <property type="entry name" value="PRK09262.1"/>
    <property type="match status" value="1"/>
</dbReference>
<dbReference type="RefSeq" id="WP_303543662.1">
    <property type="nucleotide sequence ID" value="NZ_JAUOTP010000006.1"/>
</dbReference>
<dbReference type="EMBL" id="JAUOTP010000006">
    <property type="protein sequence ID" value="MDO6415562.1"/>
    <property type="molecule type" value="Genomic_DNA"/>
</dbReference>
<keyword evidence="2" id="KW-1185">Reference proteome</keyword>
<dbReference type="PANTHER" id="PTHR33254:SF16">
    <property type="entry name" value="BLR3842 PROTEIN"/>
    <property type="match status" value="1"/>
</dbReference>
<gene>
    <name evidence="1" type="primary">ligK</name>
    <name evidence="1" type="ORF">Q4F19_14325</name>
</gene>
<organism evidence="1 2">
    <name type="scientific">Sphingomonas natans</name>
    <dbReference type="NCBI Taxonomy" id="3063330"/>
    <lineage>
        <taxon>Bacteria</taxon>
        <taxon>Pseudomonadati</taxon>
        <taxon>Pseudomonadota</taxon>
        <taxon>Alphaproteobacteria</taxon>
        <taxon>Sphingomonadales</taxon>
        <taxon>Sphingomonadaceae</taxon>
        <taxon>Sphingomonas</taxon>
    </lineage>
</organism>
<dbReference type="NCBIfam" id="TIGR02798">
    <property type="entry name" value="ligK_PcmE"/>
    <property type="match status" value="1"/>
</dbReference>
<dbReference type="InterPro" id="IPR005493">
    <property type="entry name" value="RraA/RraA-like"/>
</dbReference>
<sequence length="224" mass="23693">MAGRVVQNIQRADASVIDGLAHAGVATVHEAQGRIGLLAPYMRPIYPGARIAGSAVTISSPPGDNWMVHVAIEQLQAGDILVLAPTSPCFDGYFGDLLATSAQARGCRGLVIDAGCRDVRDLTQMNFPVWSRAVYAQGTIKGTLGSVNVPIVCANAAIEAGDVIVADDDGVCVVKRADAADVLKKSQAREALEETKRQRLAAGELGLDIYDMRGRLTEMGLTYE</sequence>
<dbReference type="EC" id="4.1.3.17" evidence="1"/>
<dbReference type="InterPro" id="IPR014165">
    <property type="entry name" value="LigK_PcmE"/>
</dbReference>
<dbReference type="Gene3D" id="3.50.30.40">
    <property type="entry name" value="Ribonuclease E inhibitor RraA/RraA-like"/>
    <property type="match status" value="1"/>
</dbReference>
<dbReference type="PANTHER" id="PTHR33254">
    <property type="entry name" value="4-HYDROXY-4-METHYL-2-OXOGLUTARATE ALDOLASE 3-RELATED"/>
    <property type="match status" value="1"/>
</dbReference>
<dbReference type="CDD" id="cd16841">
    <property type="entry name" value="RraA_family"/>
    <property type="match status" value="1"/>
</dbReference>
<accession>A0ABT8YB55</accession>
<dbReference type="SUPFAM" id="SSF89562">
    <property type="entry name" value="RraA-like"/>
    <property type="match status" value="1"/>
</dbReference>
<evidence type="ECO:0000313" key="2">
    <source>
        <dbReference type="Proteomes" id="UP001169764"/>
    </source>
</evidence>
<dbReference type="EC" id="4.1.1.112" evidence="1"/>
<dbReference type="GO" id="GO:0008948">
    <property type="term" value="F:oxaloacetate decarboxylase activity"/>
    <property type="evidence" value="ECO:0007669"/>
    <property type="project" value="UniProtKB-EC"/>
</dbReference>
<dbReference type="Proteomes" id="UP001169764">
    <property type="component" value="Unassembled WGS sequence"/>
</dbReference>
<protein>
    <submittedName>
        <fullName evidence="1">4-carboxy-4-hydroxy-2-oxoadipate aldolase/oxaloacetate decarboxylase</fullName>
        <ecNumber evidence="1">4.1.1.112</ecNumber>
        <ecNumber evidence="1">4.1.3.17</ecNumber>
    </submittedName>
</protein>
<name>A0ABT8YB55_9SPHN</name>
<dbReference type="GO" id="GO:0047443">
    <property type="term" value="F:4-hydroxy-4-methyl-2-oxoglutarate aldolase activity"/>
    <property type="evidence" value="ECO:0007669"/>
    <property type="project" value="UniProtKB-EC"/>
</dbReference>
<keyword evidence="1" id="KW-0456">Lyase</keyword>
<comment type="caution">
    <text evidence="1">The sequence shown here is derived from an EMBL/GenBank/DDBJ whole genome shotgun (WGS) entry which is preliminary data.</text>
</comment>
<dbReference type="Pfam" id="PF03737">
    <property type="entry name" value="RraA-like"/>
    <property type="match status" value="1"/>
</dbReference>
<proteinExistence type="predicted"/>
<dbReference type="InterPro" id="IPR036704">
    <property type="entry name" value="RraA/RraA-like_sf"/>
</dbReference>